<dbReference type="AlphaFoldDB" id="A0A8H5ARM9"/>
<comment type="similarity">
    <text evidence="2">Belongs to the actin-binding proteins ADF family.</text>
</comment>
<dbReference type="Pfam" id="PF00241">
    <property type="entry name" value="Cofilin_ADF"/>
    <property type="match status" value="1"/>
</dbReference>
<reference evidence="7 8" key="1">
    <citation type="journal article" date="2020" name="ISME J.">
        <title>Uncovering the hidden diversity of litter-decomposition mechanisms in mushroom-forming fungi.</title>
        <authorList>
            <person name="Floudas D."/>
            <person name="Bentzer J."/>
            <person name="Ahren D."/>
            <person name="Johansson T."/>
            <person name="Persson P."/>
            <person name="Tunlid A."/>
        </authorList>
    </citation>
    <scope>NUCLEOTIDE SEQUENCE [LARGE SCALE GENOMIC DNA]</scope>
    <source>
        <strain evidence="7 8">CBS 175.51</strain>
    </source>
</reference>
<evidence type="ECO:0000256" key="1">
    <source>
        <dbReference type="ARBA" id="ARBA00004109"/>
    </source>
</evidence>
<organism evidence="7 8">
    <name type="scientific">Ephemerocybe angulata</name>
    <dbReference type="NCBI Taxonomy" id="980116"/>
    <lineage>
        <taxon>Eukaryota</taxon>
        <taxon>Fungi</taxon>
        <taxon>Dikarya</taxon>
        <taxon>Basidiomycota</taxon>
        <taxon>Agaricomycotina</taxon>
        <taxon>Agaricomycetes</taxon>
        <taxon>Agaricomycetidae</taxon>
        <taxon>Agaricales</taxon>
        <taxon>Agaricineae</taxon>
        <taxon>Psathyrellaceae</taxon>
        <taxon>Ephemerocybe</taxon>
    </lineage>
</organism>
<proteinExistence type="inferred from homology"/>
<keyword evidence="8" id="KW-1185">Reference proteome</keyword>
<dbReference type="CDD" id="cd11286">
    <property type="entry name" value="ADF_cofilin_like"/>
    <property type="match status" value="1"/>
</dbReference>
<comment type="subcellular location">
    <subcellularLocation>
        <location evidence="1">Nucleus matrix</location>
    </subcellularLocation>
</comment>
<dbReference type="GO" id="GO:0030042">
    <property type="term" value="P:actin filament depolymerization"/>
    <property type="evidence" value="ECO:0007669"/>
    <property type="project" value="InterPro"/>
</dbReference>
<evidence type="ECO:0000256" key="5">
    <source>
        <dbReference type="ARBA" id="ARBA00032427"/>
    </source>
</evidence>
<gene>
    <name evidence="7" type="ORF">D9611_013982</name>
</gene>
<evidence type="ECO:0000256" key="2">
    <source>
        <dbReference type="ARBA" id="ARBA00006844"/>
    </source>
</evidence>
<dbReference type="InterPro" id="IPR029006">
    <property type="entry name" value="ADF-H/Gelsolin-like_dom_sf"/>
</dbReference>
<evidence type="ECO:0000313" key="7">
    <source>
        <dbReference type="EMBL" id="KAF5309604.1"/>
    </source>
</evidence>
<evidence type="ECO:0000256" key="3">
    <source>
        <dbReference type="ARBA" id="ARBA00015630"/>
    </source>
</evidence>
<protein>
    <recommendedName>
        <fullName evidence="3">Cofilin</fullName>
    </recommendedName>
    <alternativeName>
        <fullName evidence="5">Actin-depolymerizing factor 1</fullName>
    </alternativeName>
</protein>
<dbReference type="Gene3D" id="3.40.20.10">
    <property type="entry name" value="Severin"/>
    <property type="match status" value="1"/>
</dbReference>
<accession>A0A8H5ARM9</accession>
<dbReference type="GO" id="GO:0016363">
    <property type="term" value="C:nuclear matrix"/>
    <property type="evidence" value="ECO:0007669"/>
    <property type="project" value="UniProtKB-SubCell"/>
</dbReference>
<feature type="domain" description="ADF-H" evidence="6">
    <location>
        <begin position="2"/>
        <end position="134"/>
    </location>
</feature>
<evidence type="ECO:0000256" key="4">
    <source>
        <dbReference type="ARBA" id="ARBA00023203"/>
    </source>
</evidence>
<keyword evidence="4" id="KW-0009">Actin-binding</keyword>
<dbReference type="PANTHER" id="PTHR11913">
    <property type="entry name" value="COFILIN-RELATED"/>
    <property type="match status" value="1"/>
</dbReference>
<dbReference type="Proteomes" id="UP000541558">
    <property type="component" value="Unassembled WGS sequence"/>
</dbReference>
<dbReference type="OrthoDB" id="10249245at2759"/>
<dbReference type="GO" id="GO:0003779">
    <property type="term" value="F:actin binding"/>
    <property type="evidence" value="ECO:0007669"/>
    <property type="project" value="UniProtKB-KW"/>
</dbReference>
<name>A0A8H5ARM9_9AGAR</name>
<dbReference type="PROSITE" id="PS51263">
    <property type="entry name" value="ADF_H"/>
    <property type="match status" value="1"/>
</dbReference>
<sequence>MSSGVGVNAECLTAFQELKLGKKTKYIIYQLNKTNTEIEVAKTSTGTYEDFLGDLPEDEPRFAVFDFEFEKEDGGKRNKITFFSWSPDGSKIKAKMVYASSKDALRRSLTGIALEIQGTDPEEVSFETVLDKASKGA</sequence>
<evidence type="ECO:0000313" key="8">
    <source>
        <dbReference type="Proteomes" id="UP000541558"/>
    </source>
</evidence>
<dbReference type="EMBL" id="JAACJK010000235">
    <property type="protein sequence ID" value="KAF5309604.1"/>
    <property type="molecule type" value="Genomic_DNA"/>
</dbReference>
<dbReference type="GO" id="GO:0015629">
    <property type="term" value="C:actin cytoskeleton"/>
    <property type="evidence" value="ECO:0007669"/>
    <property type="project" value="InterPro"/>
</dbReference>
<comment type="caution">
    <text evidence="7">The sequence shown here is derived from an EMBL/GenBank/DDBJ whole genome shotgun (WGS) entry which is preliminary data.</text>
</comment>
<dbReference type="SUPFAM" id="SSF55753">
    <property type="entry name" value="Actin depolymerizing proteins"/>
    <property type="match status" value="1"/>
</dbReference>
<evidence type="ECO:0000259" key="6">
    <source>
        <dbReference type="PROSITE" id="PS51263"/>
    </source>
</evidence>
<dbReference type="InterPro" id="IPR002108">
    <property type="entry name" value="ADF-H"/>
</dbReference>
<dbReference type="SMART" id="SM00102">
    <property type="entry name" value="ADF"/>
    <property type="match status" value="1"/>
</dbReference>
<dbReference type="InterPro" id="IPR017904">
    <property type="entry name" value="ADF/Cofilin"/>
</dbReference>